<dbReference type="Pfam" id="PF24883">
    <property type="entry name" value="NPHP3_N"/>
    <property type="match status" value="1"/>
</dbReference>
<dbReference type="InterPro" id="IPR056884">
    <property type="entry name" value="NPHP3-like_N"/>
</dbReference>
<dbReference type="AlphaFoldDB" id="A0A1Y2DHK0"/>
<accession>A0A1Y2DHK0</accession>
<dbReference type="PANTHER" id="PTHR10039">
    <property type="entry name" value="AMELOGENIN"/>
    <property type="match status" value="1"/>
</dbReference>
<reference evidence="4 5" key="1">
    <citation type="submission" date="2016-07" db="EMBL/GenBank/DDBJ databases">
        <title>Pervasive Adenine N6-methylation of Active Genes in Fungi.</title>
        <authorList>
            <consortium name="DOE Joint Genome Institute"/>
            <person name="Mondo S.J."/>
            <person name="Dannebaum R.O."/>
            <person name="Kuo R.C."/>
            <person name="Labutti K."/>
            <person name="Haridas S."/>
            <person name="Kuo A."/>
            <person name="Salamov A."/>
            <person name="Ahrendt S.R."/>
            <person name="Lipzen A."/>
            <person name="Sullivan W."/>
            <person name="Andreopoulos W.B."/>
            <person name="Clum A."/>
            <person name="Lindquist E."/>
            <person name="Daum C."/>
            <person name="Ramamoorthy G.K."/>
            <person name="Gryganskyi A."/>
            <person name="Culley D."/>
            <person name="Magnuson J.K."/>
            <person name="James T.Y."/>
            <person name="O'Malley M.A."/>
            <person name="Stajich J.E."/>
            <person name="Spatafora J.W."/>
            <person name="Visel A."/>
            <person name="Grigoriev I.V."/>
        </authorList>
    </citation>
    <scope>NUCLEOTIDE SEQUENCE [LARGE SCALE GENOMIC DNA]</scope>
    <source>
        <strain evidence="4 5">CBS 129021</strain>
    </source>
</reference>
<dbReference type="OrthoDB" id="538223at2759"/>
<evidence type="ECO:0000313" key="4">
    <source>
        <dbReference type="EMBL" id="ORY58727.1"/>
    </source>
</evidence>
<dbReference type="InterPro" id="IPR027417">
    <property type="entry name" value="P-loop_NTPase"/>
</dbReference>
<evidence type="ECO:0000313" key="5">
    <source>
        <dbReference type="Proteomes" id="UP000193689"/>
    </source>
</evidence>
<evidence type="ECO:0000256" key="1">
    <source>
        <dbReference type="ARBA" id="ARBA00022737"/>
    </source>
</evidence>
<dbReference type="Proteomes" id="UP000193689">
    <property type="component" value="Unassembled WGS sequence"/>
</dbReference>
<dbReference type="RefSeq" id="XP_040711539.1">
    <property type="nucleotide sequence ID" value="XM_040861089.1"/>
</dbReference>
<proteinExistence type="predicted"/>
<feature type="domain" description="NACHT" evidence="3">
    <location>
        <begin position="122"/>
        <end position="269"/>
    </location>
</feature>
<dbReference type="Gene3D" id="3.40.50.300">
    <property type="entry name" value="P-loop containing nucleotide triphosphate hydrolases"/>
    <property type="match status" value="1"/>
</dbReference>
<dbReference type="STRING" id="1141098.A0A1Y2DHK0"/>
<dbReference type="EMBL" id="MCFJ01000015">
    <property type="protein sequence ID" value="ORY58727.1"/>
    <property type="molecule type" value="Genomic_DNA"/>
</dbReference>
<organism evidence="4 5">
    <name type="scientific">Pseudomassariella vexata</name>
    <dbReference type="NCBI Taxonomy" id="1141098"/>
    <lineage>
        <taxon>Eukaryota</taxon>
        <taxon>Fungi</taxon>
        <taxon>Dikarya</taxon>
        <taxon>Ascomycota</taxon>
        <taxon>Pezizomycotina</taxon>
        <taxon>Sordariomycetes</taxon>
        <taxon>Xylariomycetidae</taxon>
        <taxon>Amphisphaeriales</taxon>
        <taxon>Pseudomassariaceae</taxon>
        <taxon>Pseudomassariella</taxon>
    </lineage>
</organism>
<name>A0A1Y2DHK0_9PEZI</name>
<protein>
    <submittedName>
        <fullName evidence="4">NACHT domain-domain-containing protein</fullName>
    </submittedName>
</protein>
<dbReference type="PANTHER" id="PTHR10039:SF14">
    <property type="entry name" value="NACHT DOMAIN-CONTAINING PROTEIN"/>
    <property type="match status" value="1"/>
</dbReference>
<comment type="caution">
    <text evidence="4">The sequence shown here is derived from an EMBL/GenBank/DDBJ whole genome shotgun (WGS) entry which is preliminary data.</text>
</comment>
<dbReference type="SUPFAM" id="SSF52540">
    <property type="entry name" value="P-loop containing nucleoside triphosphate hydrolases"/>
    <property type="match status" value="1"/>
</dbReference>
<dbReference type="InterPro" id="IPR007111">
    <property type="entry name" value="NACHT_NTPase"/>
</dbReference>
<sequence>MDGRSKRRRSNEGSTDLMFRDRSEKRQATATLDSAIGLHGPAVQAEFHGEGLQAVHNSNISIGGDVNYGVSRSQCLPDLRSTYPPHDKKRIVQAKGGLLEGSYRWILQHADFVRWRNDPQSHLLWIKGDPGKGKTMLLCGIIEELEKELKLNTEAKIISFFFCQATDSRINNATAVLRGLIYQLVEQQESLISHVRKKYDSAGRQLFEDPNARVALSEILSNILQDPDLQSTYLIIDALDECETHLSQLLNLIRDTSSLSRVKWILSSRNRPDIDKELGPTGSRARLSLELKENAEQVSRAVEIYISYCISKLEAVQYDQSLQDQVRHIMRRKANGTFLWVALVVEELRKVESWDVLAVLDEMPLGLEELYRRMIQQIQQLERKQPDFCRSVLSTVVTTYRPLHLGELAVLSDLPQNVSIAKITDMCGSFLTRRDDIVYIVHQSARDFLSTDKSLFPSSMREKHSLIFSRSLQVMSSILRRNLFDSPDLGCRIEQIQTPIPDPLVTARYSCIYWADHLRDINEIHTESGAELSKFLREKYLYWLEALSLLKSLSEGVVSIIKLEAFVRVGLRLPQLSSPKILNIF</sequence>
<keyword evidence="1" id="KW-0677">Repeat</keyword>
<dbReference type="InParanoid" id="A0A1Y2DHK0"/>
<dbReference type="FunFam" id="3.40.50.300:FF:001638">
    <property type="entry name" value="NACHT and WD40 domain protein"/>
    <property type="match status" value="1"/>
</dbReference>
<evidence type="ECO:0000259" key="3">
    <source>
        <dbReference type="PROSITE" id="PS50837"/>
    </source>
</evidence>
<gene>
    <name evidence="4" type="ORF">BCR38DRAFT_446399</name>
</gene>
<dbReference type="GeneID" id="63777301"/>
<feature type="region of interest" description="Disordered" evidence="2">
    <location>
        <begin position="1"/>
        <end position="24"/>
    </location>
</feature>
<evidence type="ECO:0000256" key="2">
    <source>
        <dbReference type="SAM" id="MobiDB-lite"/>
    </source>
</evidence>
<keyword evidence="5" id="KW-1185">Reference proteome</keyword>
<dbReference type="PROSITE" id="PS50837">
    <property type="entry name" value="NACHT"/>
    <property type="match status" value="1"/>
</dbReference>